<comment type="domain">
    <text evidence="20">Modular enzyme with four functionally distinct domains. The isolated Hcy-binding domain catalyzes methyl transfer from free methylcobalamin to homocysteine. The Hcy-binding domain in association with the pterin-binding domain catalyzes the methylation of cob(I)alamin by methyltetrahydrofolate and the methylation of homocysteine. The B12-binding domain binds the cofactor. The AdoMet activation domain binds S-adenosyl-L-methionine. Under aerobic conditions cob(I)alamin can be converted to inactive cob(II)alamin. Reductive methylation by S-adenosyl-L-methionine and flavodoxin regenerates methylcobalamin.</text>
</comment>
<evidence type="ECO:0000256" key="22">
    <source>
        <dbReference type="PIRSR" id="PIRSR000381-2"/>
    </source>
</evidence>
<dbReference type="Pfam" id="PF00809">
    <property type="entry name" value="Pterin_bind"/>
    <property type="match status" value="1"/>
</dbReference>
<dbReference type="PIRSF" id="PIRSF000381">
    <property type="entry name" value="MetH"/>
    <property type="match status" value="1"/>
</dbReference>
<feature type="binding site" evidence="22">
    <location>
        <position position="1143"/>
    </location>
    <ligand>
        <name>S-adenosyl-L-methionine</name>
        <dbReference type="ChEBI" id="CHEBI:59789"/>
    </ligand>
</feature>
<feature type="domain" description="B12-binding" evidence="27">
    <location>
        <begin position="722"/>
        <end position="857"/>
    </location>
</feature>
<keyword evidence="30" id="KW-1185">Reference proteome</keyword>
<keyword evidence="12 20" id="KW-0949">S-adenosyl-L-methionine</keyword>
<evidence type="ECO:0000256" key="17">
    <source>
        <dbReference type="ARBA" id="ARBA00023285"/>
    </source>
</evidence>
<comment type="function">
    <text evidence="18 20">Catalyzes the transfer of a methyl group from methyl-cobalamin to homocysteine, yielding enzyme-bound cob(I)alamin and methionine. Subsequently, remethylates the cofactor using methyltetrahydrofolate.</text>
</comment>
<name>A0A6C2YM78_9BACT</name>
<dbReference type="FunFam" id="3.20.20.20:FF:000007">
    <property type="entry name" value="Methionine synthase"/>
    <property type="match status" value="1"/>
</dbReference>
<proteinExistence type="inferred from homology"/>
<accession>A0A6C2YM78</accession>
<evidence type="ECO:0000256" key="6">
    <source>
        <dbReference type="ARBA" id="ARBA00012032"/>
    </source>
</evidence>
<dbReference type="GO" id="GO:0046653">
    <property type="term" value="P:tetrahydrofolate metabolic process"/>
    <property type="evidence" value="ECO:0007669"/>
    <property type="project" value="TreeGrafter"/>
</dbReference>
<evidence type="ECO:0000256" key="18">
    <source>
        <dbReference type="ARBA" id="ARBA00025552"/>
    </source>
</evidence>
<evidence type="ECO:0000259" key="27">
    <source>
        <dbReference type="PROSITE" id="PS51332"/>
    </source>
</evidence>
<feature type="binding site" evidence="21 23">
    <location>
        <position position="296"/>
    </location>
    <ligand>
        <name>Zn(2+)</name>
        <dbReference type="ChEBI" id="CHEBI:29105"/>
    </ligand>
</feature>
<dbReference type="Pfam" id="PF02965">
    <property type="entry name" value="Met_synt_B12"/>
    <property type="match status" value="1"/>
</dbReference>
<organism evidence="29">
    <name type="scientific">Tuwongella immobilis</name>
    <dbReference type="NCBI Taxonomy" id="692036"/>
    <lineage>
        <taxon>Bacteria</taxon>
        <taxon>Pseudomonadati</taxon>
        <taxon>Planctomycetota</taxon>
        <taxon>Planctomycetia</taxon>
        <taxon>Gemmatales</taxon>
        <taxon>Gemmataceae</taxon>
        <taxon>Tuwongella</taxon>
    </lineage>
</organism>
<evidence type="ECO:0000259" key="26">
    <source>
        <dbReference type="PROSITE" id="PS50974"/>
    </source>
</evidence>
<dbReference type="InterPro" id="IPR036594">
    <property type="entry name" value="Meth_synthase_dom"/>
</dbReference>
<dbReference type="InterPro" id="IPR036724">
    <property type="entry name" value="Cobalamin-bd_sf"/>
</dbReference>
<feature type="binding site" evidence="21 23">
    <location>
        <position position="297"/>
    </location>
    <ligand>
        <name>Zn(2+)</name>
        <dbReference type="ChEBI" id="CHEBI:29105"/>
    </ligand>
</feature>
<dbReference type="GO" id="GO:0008705">
    <property type="term" value="F:methionine synthase activity"/>
    <property type="evidence" value="ECO:0007669"/>
    <property type="project" value="UniProtKB-UniRule"/>
</dbReference>
<dbReference type="GO" id="GO:0050667">
    <property type="term" value="P:homocysteine metabolic process"/>
    <property type="evidence" value="ECO:0007669"/>
    <property type="project" value="TreeGrafter"/>
</dbReference>
<dbReference type="PROSITE" id="PS51337">
    <property type="entry name" value="B12_BINDING_NTER"/>
    <property type="match status" value="1"/>
</dbReference>
<dbReference type="InterPro" id="IPR050554">
    <property type="entry name" value="Met_Synthase/Corrinoid"/>
</dbReference>
<dbReference type="CDD" id="cd02069">
    <property type="entry name" value="methionine_synthase_B12_BD"/>
    <property type="match status" value="1"/>
</dbReference>
<evidence type="ECO:0000256" key="3">
    <source>
        <dbReference type="ARBA" id="ARBA00001956"/>
    </source>
</evidence>
<evidence type="ECO:0000256" key="1">
    <source>
        <dbReference type="ARBA" id="ARBA00001700"/>
    </source>
</evidence>
<dbReference type="KEGG" id="tim:GMBLW1_19380"/>
<keyword evidence="8 20" id="KW-0489">Methyltransferase</keyword>
<comment type="cofactor">
    <cofactor evidence="2 20 23">
        <name>Zn(2+)</name>
        <dbReference type="ChEBI" id="CHEBI:29105"/>
    </cofactor>
</comment>
<keyword evidence="16 20" id="KW-0486">Methionine biosynthesis</keyword>
<dbReference type="FunCoup" id="A0A6C2YM78">
    <property type="interactions" value="454"/>
</dbReference>
<evidence type="ECO:0000256" key="10">
    <source>
        <dbReference type="ARBA" id="ARBA00022628"/>
    </source>
</evidence>
<evidence type="ECO:0000256" key="8">
    <source>
        <dbReference type="ARBA" id="ARBA00022603"/>
    </source>
</evidence>
<dbReference type="FunFam" id="3.20.20.330:FF:000001">
    <property type="entry name" value="Methionine synthase"/>
    <property type="match status" value="1"/>
</dbReference>
<dbReference type="UniPathway" id="UPA00051">
    <property type="reaction ID" value="UER00081"/>
</dbReference>
<dbReference type="PROSITE" id="PS50970">
    <property type="entry name" value="HCY"/>
    <property type="match status" value="1"/>
</dbReference>
<feature type="binding site" evidence="22">
    <location>
        <position position="780"/>
    </location>
    <ligand>
        <name>methylcob(III)alamin</name>
        <dbReference type="ChEBI" id="CHEBI:28115"/>
    </ligand>
</feature>
<dbReference type="InterPro" id="IPR004223">
    <property type="entry name" value="VitB12-dep_Met_synth_activ_dom"/>
</dbReference>
<feature type="domain" description="AdoMet activation" evidence="26">
    <location>
        <begin position="914"/>
        <end position="1210"/>
    </location>
</feature>
<feature type="binding site" evidence="22">
    <location>
        <begin position="732"/>
        <end position="736"/>
    </location>
    <ligand>
        <name>methylcob(III)alamin</name>
        <dbReference type="ChEBI" id="CHEBI:28115"/>
    </ligand>
</feature>
<dbReference type="PANTHER" id="PTHR45833">
    <property type="entry name" value="METHIONINE SYNTHASE"/>
    <property type="match status" value="1"/>
</dbReference>
<evidence type="ECO:0000256" key="16">
    <source>
        <dbReference type="ARBA" id="ARBA00023167"/>
    </source>
</evidence>
<dbReference type="Gene3D" id="3.20.20.330">
    <property type="entry name" value="Homocysteine-binding-like domain"/>
    <property type="match status" value="1"/>
</dbReference>
<evidence type="ECO:0000256" key="15">
    <source>
        <dbReference type="ARBA" id="ARBA00022833"/>
    </source>
</evidence>
<keyword evidence="17 20" id="KW-0170">Cobalt</keyword>
<dbReference type="SMART" id="SM01018">
    <property type="entry name" value="B12-binding_2"/>
    <property type="match status" value="1"/>
</dbReference>
<dbReference type="AlphaFoldDB" id="A0A6C2YM78"/>
<dbReference type="GO" id="GO:0005829">
    <property type="term" value="C:cytosol"/>
    <property type="evidence" value="ECO:0007669"/>
    <property type="project" value="TreeGrafter"/>
</dbReference>
<evidence type="ECO:0000256" key="21">
    <source>
        <dbReference type="PIRSR" id="PIRSR000381-1"/>
    </source>
</evidence>
<dbReference type="PANTHER" id="PTHR45833:SF1">
    <property type="entry name" value="METHIONINE SYNTHASE"/>
    <property type="match status" value="1"/>
</dbReference>
<evidence type="ECO:0000313" key="29">
    <source>
        <dbReference type="EMBL" id="VIP02022.1"/>
    </source>
</evidence>
<dbReference type="GO" id="GO:0008270">
    <property type="term" value="F:zinc ion binding"/>
    <property type="evidence" value="ECO:0007669"/>
    <property type="project" value="UniProtKB-UniRule"/>
</dbReference>
<dbReference type="EC" id="2.1.1.13" evidence="6 19"/>
<dbReference type="SUPFAM" id="SSF52242">
    <property type="entry name" value="Cobalamin (vitamin B12)-binding domain"/>
    <property type="match status" value="1"/>
</dbReference>
<dbReference type="Gene3D" id="3.20.20.20">
    <property type="entry name" value="Dihydropteroate synthase-like"/>
    <property type="match status" value="1"/>
</dbReference>
<protein>
    <recommendedName>
        <fullName evidence="7 19">Methionine synthase</fullName>
        <ecNumber evidence="6 19">2.1.1.13</ecNumber>
    </recommendedName>
    <alternativeName>
        <fullName evidence="20">5-methyltetrahydrofolate--homocysteine methyltransferase</fullName>
    </alternativeName>
</protein>
<keyword evidence="14" id="KW-0677">Repeat</keyword>
<dbReference type="SUPFAM" id="SSF47644">
    <property type="entry name" value="Methionine synthase domain"/>
    <property type="match status" value="1"/>
</dbReference>
<keyword evidence="15 20" id="KW-0862">Zinc</keyword>
<dbReference type="Proteomes" id="UP000464378">
    <property type="component" value="Chromosome"/>
</dbReference>
<dbReference type="InterPro" id="IPR006158">
    <property type="entry name" value="Cobalamin-bd"/>
</dbReference>
<dbReference type="EMBL" id="LR593887">
    <property type="protein sequence ID" value="VTS00153.1"/>
    <property type="molecule type" value="Genomic_DNA"/>
</dbReference>
<feature type="domain" description="Pterin-binding" evidence="25">
    <location>
        <begin position="342"/>
        <end position="599"/>
    </location>
</feature>
<dbReference type="PROSITE" id="PS50974">
    <property type="entry name" value="ADOMET_ACTIVATION"/>
    <property type="match status" value="1"/>
</dbReference>
<dbReference type="RefSeq" id="WP_162657240.1">
    <property type="nucleotide sequence ID" value="NZ_LR593887.1"/>
</dbReference>
<feature type="binding site" evidence="22">
    <location>
        <position position="836"/>
    </location>
    <ligand>
        <name>methylcob(III)alamin</name>
        <dbReference type="ChEBI" id="CHEBI:28115"/>
    </ligand>
</feature>
<dbReference type="Pfam" id="PF02607">
    <property type="entry name" value="B12-binding_2"/>
    <property type="match status" value="1"/>
</dbReference>
<dbReference type="Pfam" id="PF02574">
    <property type="entry name" value="S-methyl_trans"/>
    <property type="match status" value="1"/>
</dbReference>
<feature type="binding site" description="axial binding residue" evidence="21">
    <location>
        <position position="735"/>
    </location>
    <ligand>
        <name>methylcob(III)alamin</name>
        <dbReference type="ChEBI" id="CHEBI:28115"/>
    </ligand>
    <ligandPart>
        <name>Co</name>
        <dbReference type="ChEBI" id="CHEBI:27638"/>
    </ligandPart>
</feature>
<evidence type="ECO:0000256" key="12">
    <source>
        <dbReference type="ARBA" id="ARBA00022691"/>
    </source>
</evidence>
<reference evidence="29" key="1">
    <citation type="submission" date="2019-04" db="EMBL/GenBank/DDBJ databases">
        <authorList>
            <consortium name="Science for Life Laboratories"/>
        </authorList>
    </citation>
    <scope>NUCLEOTIDE SEQUENCE</scope>
    <source>
        <strain evidence="29">MBLW1</strain>
    </source>
</reference>
<feature type="domain" description="B12-binding N-terminal" evidence="28">
    <location>
        <begin position="629"/>
        <end position="722"/>
    </location>
</feature>
<dbReference type="PROSITE" id="PS50972">
    <property type="entry name" value="PTERIN_BINDING"/>
    <property type="match status" value="1"/>
</dbReference>
<dbReference type="GO" id="GO:0032259">
    <property type="term" value="P:methylation"/>
    <property type="evidence" value="ECO:0007669"/>
    <property type="project" value="UniProtKB-KW"/>
</dbReference>
<comment type="catalytic activity">
    <reaction evidence="1 20">
        <text>(6S)-5-methyl-5,6,7,8-tetrahydrofolate + L-homocysteine = (6S)-5,6,7,8-tetrahydrofolate + L-methionine</text>
        <dbReference type="Rhea" id="RHEA:11172"/>
        <dbReference type="ChEBI" id="CHEBI:18608"/>
        <dbReference type="ChEBI" id="CHEBI:57453"/>
        <dbReference type="ChEBI" id="CHEBI:57844"/>
        <dbReference type="ChEBI" id="CHEBI:58199"/>
        <dbReference type="EC" id="2.1.1.13"/>
    </reaction>
</comment>
<dbReference type="InterPro" id="IPR033706">
    <property type="entry name" value="Met_synthase_B12-bd"/>
</dbReference>
<gene>
    <name evidence="29" type="ORF">GMBLW1_19380</name>
</gene>
<evidence type="ECO:0000256" key="13">
    <source>
        <dbReference type="ARBA" id="ARBA00022723"/>
    </source>
</evidence>
<evidence type="ECO:0000256" key="20">
    <source>
        <dbReference type="PIRNR" id="PIRNR000381"/>
    </source>
</evidence>
<feature type="binding site" evidence="21 23">
    <location>
        <position position="230"/>
    </location>
    <ligand>
        <name>Zn(2+)</name>
        <dbReference type="ChEBI" id="CHEBI:29105"/>
    </ligand>
</feature>
<evidence type="ECO:0000313" key="30">
    <source>
        <dbReference type="Proteomes" id="UP000464378"/>
    </source>
</evidence>
<feature type="domain" description="Hcy-binding" evidence="24">
    <location>
        <begin position="2"/>
        <end position="311"/>
    </location>
</feature>
<evidence type="ECO:0000256" key="5">
    <source>
        <dbReference type="ARBA" id="ARBA00010398"/>
    </source>
</evidence>
<evidence type="ECO:0000256" key="11">
    <source>
        <dbReference type="ARBA" id="ARBA00022679"/>
    </source>
</evidence>
<dbReference type="Gene3D" id="3.10.196.10">
    <property type="entry name" value="Vitamin B12-dependent methionine synthase, activation domain"/>
    <property type="match status" value="1"/>
</dbReference>
<dbReference type="EMBL" id="LR586016">
    <property type="protein sequence ID" value="VIP02022.1"/>
    <property type="molecule type" value="Genomic_DNA"/>
</dbReference>
<comment type="similarity">
    <text evidence="5">Belongs to the vitamin-B12 dependent methionine synthase family.</text>
</comment>
<feature type="binding site" evidence="22">
    <location>
        <begin position="1197"/>
        <end position="1198"/>
    </location>
    <ligand>
        <name>S-adenosyl-L-methionine</name>
        <dbReference type="ChEBI" id="CHEBI:59789"/>
    </ligand>
</feature>
<dbReference type="FunFam" id="1.10.1240.10:FF:000001">
    <property type="entry name" value="Methionine synthase"/>
    <property type="match status" value="1"/>
</dbReference>
<dbReference type="Pfam" id="PF02310">
    <property type="entry name" value="B12-binding"/>
    <property type="match status" value="1"/>
</dbReference>
<keyword evidence="13 20" id="KW-0479">Metal-binding</keyword>
<dbReference type="InterPro" id="IPR011822">
    <property type="entry name" value="MetH"/>
</dbReference>
<dbReference type="FunFam" id="3.40.50.280:FF:000004">
    <property type="entry name" value="Methionine synthase"/>
    <property type="match status" value="1"/>
</dbReference>
<keyword evidence="9 20" id="KW-0028">Amino-acid biosynthesis</keyword>
<dbReference type="InterPro" id="IPR000489">
    <property type="entry name" value="Pterin-binding_dom"/>
</dbReference>
<dbReference type="Gene3D" id="1.10.1240.10">
    <property type="entry name" value="Methionine synthase domain"/>
    <property type="match status" value="1"/>
</dbReference>
<keyword evidence="10 20" id="KW-0846">Cobalamin</keyword>
<keyword evidence="11 20" id="KW-0808">Transferase</keyword>
<dbReference type="Gene3D" id="3.40.50.280">
    <property type="entry name" value="Cobalamin-binding domain"/>
    <property type="match status" value="1"/>
</dbReference>
<evidence type="ECO:0000256" key="2">
    <source>
        <dbReference type="ARBA" id="ARBA00001947"/>
    </source>
</evidence>
<evidence type="ECO:0000256" key="23">
    <source>
        <dbReference type="PROSITE-ProRule" id="PRU00333"/>
    </source>
</evidence>
<dbReference type="PROSITE" id="PS51332">
    <property type="entry name" value="B12_BINDING"/>
    <property type="match status" value="1"/>
</dbReference>
<evidence type="ECO:0000259" key="28">
    <source>
        <dbReference type="PROSITE" id="PS51337"/>
    </source>
</evidence>
<dbReference type="SUPFAM" id="SSF82282">
    <property type="entry name" value="Homocysteine S-methyltransferase"/>
    <property type="match status" value="1"/>
</dbReference>
<dbReference type="InterPro" id="IPR003759">
    <property type="entry name" value="Cbl-bd_cap"/>
</dbReference>
<dbReference type="NCBIfam" id="TIGR02082">
    <property type="entry name" value="metH"/>
    <property type="match status" value="1"/>
</dbReference>
<evidence type="ECO:0000256" key="14">
    <source>
        <dbReference type="ARBA" id="ARBA00022737"/>
    </source>
</evidence>
<dbReference type="InterPro" id="IPR003726">
    <property type="entry name" value="HCY_dom"/>
</dbReference>
<dbReference type="InParanoid" id="A0A6C2YM78"/>
<dbReference type="GO" id="GO:0031419">
    <property type="term" value="F:cobalamin binding"/>
    <property type="evidence" value="ECO:0007669"/>
    <property type="project" value="UniProtKB-UniRule"/>
</dbReference>
<evidence type="ECO:0000259" key="25">
    <source>
        <dbReference type="PROSITE" id="PS50972"/>
    </source>
</evidence>
<comment type="cofactor">
    <cofactor evidence="3 20 21">
        <name>methylcob(III)alamin</name>
        <dbReference type="ChEBI" id="CHEBI:28115"/>
    </cofactor>
</comment>
<sequence length="1210" mass="134472">MPARFLDILQERVFILDGGMGTSIHANDPVAADWGGEKLVNLSDAMNFSRPEWISAIHKAYFEAGCDAVETNTFNGSRHVLAEFGWEDRVTEVNRRGVEIARDAANQYSTPSRPRFVVGSIGPGTKMPSLLNESIYMHFDEMSASYRPQIRAMIEAGVDALLIETCFDILQAKCVVITAIDVMKEMGVKVPLMVQVTIERTGTMLPGTDIAGALSTLEAFPEIDVIGLNCATGPDLMLSHVRYLSQYCSKKISVLPNAGLPENLNGKTHFPLGPEELAQWHERFVDEFGVNVIGGCCGTKPTHLKAVCDRIFGKKPAPRAGKWEPAVSSLFGSVNLMQDPRPMLIGERTNTNGSRKFKQLLEAQDMNGLVQMAQEQEREGVHVLDVCTAFVGRDEIRDMREVIKRYNEVIRLPIMVDSTEVPVMEEALKLISGKAILNSTNLEEGRHKLDKVAGLARKYGAALVCGCIDEHRGMARTAEHKAEVAKRIYDICTQEFGIPAHDLLFDPLVLPVSTGQIEERRNGLETIEGIRLIKERCPGALTTVGLSNVSFGLSPYTRQVVNSVFLHYCVQYGLDSAILHASKIVPLASIDEKGVELARRLIFAEYDQGDPLQELIEHYADRKAEGGKTKGASLGDSVEERLRQAIIQGRRDSLFADLELARETYTPIDIINNILLDGMKVVGELFGSGKMQLPFVLQSAEVMKAAVAALEPFMEKVEGEEKGKIVLATVKGDVHDIGKNLVDIILTNNGYKVYNIGIKQPVENMITAFQENQADAIGMSGLLVKSTVIMKEDLMTLNERGLTPPVILGGAALTRRYVEEDLTRLYRGKLFYGEDAFDGLRIMDKLIEQKKAKAQLNRLGSSALRGLVERANQPVYQNAGPGDGSLTVLPGDPAVNGNGNGNGSHDHAPGCCPAHDAIHQAMANIRRSPTLERAPNLPPAPFFGSKVLTDIDVRDVLQYLNERTLFSTQWQFRKGGVDPREYERQMQEVAIPALNRLKQYCLDENVLQPKAVYGFFPCGSDGNDLIVFEEDRRTEKTRFHFPRQDHGDYLCLADYFEPLVDGQPTDVVSLFAVTMGEEVSKRTAQLYEDKKYQDYLFLHGLGVEAAEALAEWFHRYLRQQWGIGADDSTQIQKLFKKHYRGCRYAFGYPACPNLADQVQLFQLIQPERIGLHLTESYLLEPEQSTTAIVTHHPKAKYFNVKQGGDDTMYE</sequence>
<evidence type="ECO:0000256" key="4">
    <source>
        <dbReference type="ARBA" id="ARBA00005178"/>
    </source>
</evidence>
<dbReference type="InterPro" id="IPR037010">
    <property type="entry name" value="VitB12-dep_Met_synth_activ_sf"/>
</dbReference>
<dbReference type="SUPFAM" id="SSF51717">
    <property type="entry name" value="Dihydropteroate synthetase-like"/>
    <property type="match status" value="1"/>
</dbReference>
<evidence type="ECO:0000259" key="24">
    <source>
        <dbReference type="PROSITE" id="PS50970"/>
    </source>
</evidence>
<evidence type="ECO:0000256" key="7">
    <source>
        <dbReference type="ARBA" id="ARBA00013998"/>
    </source>
</evidence>
<dbReference type="InterPro" id="IPR036589">
    <property type="entry name" value="HCY_dom_sf"/>
</dbReference>
<evidence type="ECO:0000256" key="19">
    <source>
        <dbReference type="NCBIfam" id="TIGR02082"/>
    </source>
</evidence>
<comment type="pathway">
    <text evidence="4 20">Amino-acid biosynthesis; L-methionine biosynthesis via de novo pathway; L-methionine from L-homocysteine (MetH route): step 1/1.</text>
</comment>
<dbReference type="SUPFAM" id="SSF56507">
    <property type="entry name" value="Methionine synthase activation domain-like"/>
    <property type="match status" value="1"/>
</dbReference>
<evidence type="ECO:0000256" key="9">
    <source>
        <dbReference type="ARBA" id="ARBA00022605"/>
    </source>
</evidence>
<dbReference type="InterPro" id="IPR011005">
    <property type="entry name" value="Dihydropteroate_synth-like_sf"/>
</dbReference>